<dbReference type="EMBL" id="JACBXS010000002">
    <property type="protein sequence ID" value="NYS23648.1"/>
    <property type="molecule type" value="Genomic_DNA"/>
</dbReference>
<dbReference type="SUPFAM" id="SSF55874">
    <property type="entry name" value="ATPase domain of HSP90 chaperone/DNA topoisomerase II/histidine kinase"/>
    <property type="match status" value="1"/>
</dbReference>
<keyword evidence="1" id="KW-0723">Serine/threonine-protein kinase</keyword>
<accession>A0A7Z0KYQ8</accession>
<dbReference type="InterPro" id="IPR003594">
    <property type="entry name" value="HATPase_dom"/>
</dbReference>
<dbReference type="CDD" id="cd16936">
    <property type="entry name" value="HATPase_RsbW-like"/>
    <property type="match status" value="1"/>
</dbReference>
<gene>
    <name evidence="3" type="ORF">HUK65_01490</name>
</gene>
<dbReference type="RefSeq" id="WP_179904351.1">
    <property type="nucleotide sequence ID" value="NZ_JACBXS010000002.1"/>
</dbReference>
<evidence type="ECO:0000313" key="4">
    <source>
        <dbReference type="Proteomes" id="UP000529417"/>
    </source>
</evidence>
<feature type="domain" description="Histidine kinase/HSP90-like ATPase" evidence="2">
    <location>
        <begin position="27"/>
        <end position="144"/>
    </location>
</feature>
<keyword evidence="1" id="KW-0808">Transferase</keyword>
<dbReference type="Gene3D" id="3.30.565.10">
    <property type="entry name" value="Histidine kinase-like ATPase, C-terminal domain"/>
    <property type="match status" value="1"/>
</dbReference>
<dbReference type="Pfam" id="PF13581">
    <property type="entry name" value="HATPase_c_2"/>
    <property type="match status" value="1"/>
</dbReference>
<keyword evidence="1" id="KW-0418">Kinase</keyword>
<dbReference type="InterPro" id="IPR036890">
    <property type="entry name" value="HATPase_C_sf"/>
</dbReference>
<evidence type="ECO:0000313" key="3">
    <source>
        <dbReference type="EMBL" id="NYS23648.1"/>
    </source>
</evidence>
<evidence type="ECO:0000256" key="1">
    <source>
        <dbReference type="ARBA" id="ARBA00022527"/>
    </source>
</evidence>
<evidence type="ECO:0000259" key="2">
    <source>
        <dbReference type="Pfam" id="PF13581"/>
    </source>
</evidence>
<dbReference type="GO" id="GO:0004674">
    <property type="term" value="F:protein serine/threonine kinase activity"/>
    <property type="evidence" value="ECO:0007669"/>
    <property type="project" value="UniProtKB-KW"/>
</dbReference>
<comment type="caution">
    <text evidence="3">The sequence shown here is derived from an EMBL/GenBank/DDBJ whole genome shotgun (WGS) entry which is preliminary data.</text>
</comment>
<name>A0A7Z0KYQ8_9RHOB</name>
<sequence length="151" mass="16418">MTRDNIPPDEPGAGSGFACVFQSGDMQTRKVMLRLRNHLRTQGVDDATLGTAELVLAEVCNNITEHGYATAPGPIQLVLHCEGDGLVCIVTDYGVPLPEGTPPSAPPDPPWCLPEGGFGWHIIRTLTDRLDYHCHPGFNRLDLRIPILPVN</sequence>
<organism evidence="3 4">
    <name type="scientific">Rhabdonatronobacter sediminivivens</name>
    <dbReference type="NCBI Taxonomy" id="2743469"/>
    <lineage>
        <taxon>Bacteria</taxon>
        <taxon>Pseudomonadati</taxon>
        <taxon>Pseudomonadota</taxon>
        <taxon>Alphaproteobacteria</taxon>
        <taxon>Rhodobacterales</taxon>
        <taxon>Paracoccaceae</taxon>
        <taxon>Rhabdonatronobacter</taxon>
    </lineage>
</organism>
<keyword evidence="3" id="KW-0067">ATP-binding</keyword>
<dbReference type="PANTHER" id="PTHR35526:SF3">
    <property type="entry name" value="ANTI-SIGMA-F FACTOR RSBW"/>
    <property type="match status" value="1"/>
</dbReference>
<dbReference type="InterPro" id="IPR050267">
    <property type="entry name" value="Anti-sigma-factor_SerPK"/>
</dbReference>
<proteinExistence type="predicted"/>
<dbReference type="AlphaFoldDB" id="A0A7Z0KYQ8"/>
<keyword evidence="4" id="KW-1185">Reference proteome</keyword>
<protein>
    <submittedName>
        <fullName evidence="3">ATP-binding protein</fullName>
    </submittedName>
</protein>
<dbReference type="PANTHER" id="PTHR35526">
    <property type="entry name" value="ANTI-SIGMA-F FACTOR RSBW-RELATED"/>
    <property type="match status" value="1"/>
</dbReference>
<dbReference type="Proteomes" id="UP000529417">
    <property type="component" value="Unassembled WGS sequence"/>
</dbReference>
<dbReference type="GO" id="GO:0005524">
    <property type="term" value="F:ATP binding"/>
    <property type="evidence" value="ECO:0007669"/>
    <property type="project" value="UniProtKB-KW"/>
</dbReference>
<keyword evidence="3" id="KW-0547">Nucleotide-binding</keyword>
<reference evidence="3 4" key="1">
    <citation type="journal article" date="2000" name="Arch. Microbiol.">
        <title>Rhodobaca bogoriensis gen. nov. and sp. nov., an alkaliphilic purple nonsulfur bacterium from African Rift Valley soda lakes.</title>
        <authorList>
            <person name="Milford A.D."/>
            <person name="Achenbach L.A."/>
            <person name="Jung D.O."/>
            <person name="Madigan M.T."/>
        </authorList>
    </citation>
    <scope>NUCLEOTIDE SEQUENCE [LARGE SCALE GENOMIC DNA]</scope>
    <source>
        <strain evidence="3 4">2376</strain>
    </source>
</reference>